<dbReference type="EMBL" id="DS268111">
    <property type="protein sequence ID" value="KMM68991.1"/>
    <property type="molecule type" value="Genomic_DNA"/>
</dbReference>
<reference evidence="2" key="3">
    <citation type="journal article" date="2010" name="Genome Res.">
        <title>Population genomic sequencing of Coccidioides fungi reveals recent hybridization and transposon control.</title>
        <authorList>
            <person name="Neafsey D.E."/>
            <person name="Barker B.M."/>
            <person name="Sharpton T.J."/>
            <person name="Stajich J.E."/>
            <person name="Park D.J."/>
            <person name="Whiston E."/>
            <person name="Hung C.-Y."/>
            <person name="McMahan C."/>
            <person name="White J."/>
            <person name="Sykes S."/>
            <person name="Heiman D."/>
            <person name="Young S."/>
            <person name="Zeng Q."/>
            <person name="Abouelleil A."/>
            <person name="Aftuck L."/>
            <person name="Bessette D."/>
            <person name="Brown A."/>
            <person name="FitzGerald M."/>
            <person name="Lui A."/>
            <person name="Macdonald J.P."/>
            <person name="Priest M."/>
            <person name="Orbach M.J."/>
            <person name="Galgiani J.N."/>
            <person name="Kirkland T.N."/>
            <person name="Cole G.T."/>
            <person name="Birren B.W."/>
            <person name="Henn M.R."/>
            <person name="Taylor J.W."/>
            <person name="Rounsley S.D."/>
        </authorList>
    </citation>
    <scope>NUCLEOTIDE SEQUENCE [LARGE SCALE GENOMIC DNA]</scope>
    <source>
        <strain evidence="2">RMSCC 3488</strain>
    </source>
</reference>
<dbReference type="AlphaFoldDB" id="A0A0J6F7M9"/>
<protein>
    <submittedName>
        <fullName evidence="1">Uncharacterized protein</fullName>
    </submittedName>
</protein>
<proteinExistence type="predicted"/>
<name>A0A0J6F7M9_COCPO</name>
<gene>
    <name evidence="1" type="ORF">CPAG_05314</name>
</gene>
<sequence>MSFRLFKALESYSPQPQMRSQQDISDHGLRPDTIFMEAVVAEFSAGSNAQASGTGAISNRIDALDLFLDYVLRNVWFRLHPAKYGLDLGTKANWSWEGNGIKIFCIHPFEVNINMFDTSRGFLGSEVPPLFLHKDIILGAVAIDEPALVQHRGGERREPVSQNGKS</sequence>
<accession>A0A0J6F7M9</accession>
<reference evidence="1 2" key="1">
    <citation type="submission" date="2007-06" db="EMBL/GenBank/DDBJ databases">
        <title>The Genome Sequence of Coccidioides posadasii RMSCC_3488.</title>
        <authorList>
            <consortium name="Coccidioides Genome Resources Consortium"/>
            <consortium name="The Broad Institute Genome Sequencing Platform"/>
            <person name="Henn M.R."/>
            <person name="Sykes S."/>
            <person name="Young S."/>
            <person name="Jaffe D."/>
            <person name="Berlin A."/>
            <person name="Alvarez P."/>
            <person name="Butler J."/>
            <person name="Gnerre S."/>
            <person name="Grabherr M."/>
            <person name="Mauceli E."/>
            <person name="Brockman W."/>
            <person name="Kodira C."/>
            <person name="Alvarado L."/>
            <person name="Zeng Q."/>
            <person name="Crawford M."/>
            <person name="Antoine C."/>
            <person name="Devon K."/>
            <person name="Galgiani J."/>
            <person name="Orsborn K."/>
            <person name="Lewis M.L."/>
            <person name="Nusbaum C."/>
            <person name="Galagan J."/>
            <person name="Birren B."/>
        </authorList>
    </citation>
    <scope>NUCLEOTIDE SEQUENCE [LARGE SCALE GENOMIC DNA]</scope>
    <source>
        <strain evidence="1 2">RMSCC 3488</strain>
    </source>
</reference>
<evidence type="ECO:0000313" key="2">
    <source>
        <dbReference type="Proteomes" id="UP000054567"/>
    </source>
</evidence>
<evidence type="ECO:0000313" key="1">
    <source>
        <dbReference type="EMBL" id="KMM68991.1"/>
    </source>
</evidence>
<dbReference type="VEuPathDB" id="FungiDB:CPAG_05314"/>
<dbReference type="Proteomes" id="UP000054567">
    <property type="component" value="Unassembled WGS sequence"/>
</dbReference>
<reference evidence="2" key="2">
    <citation type="journal article" date="2009" name="Genome Res.">
        <title>Comparative genomic analyses of the human fungal pathogens Coccidioides and their relatives.</title>
        <authorList>
            <person name="Sharpton T.J."/>
            <person name="Stajich J.E."/>
            <person name="Rounsley S.D."/>
            <person name="Gardner M.J."/>
            <person name="Wortman J.R."/>
            <person name="Jordar V.S."/>
            <person name="Maiti R."/>
            <person name="Kodira C.D."/>
            <person name="Neafsey D.E."/>
            <person name="Zeng Q."/>
            <person name="Hung C.-Y."/>
            <person name="McMahan C."/>
            <person name="Muszewska A."/>
            <person name="Grynberg M."/>
            <person name="Mandel M.A."/>
            <person name="Kellner E.M."/>
            <person name="Barker B.M."/>
            <person name="Galgiani J.N."/>
            <person name="Orbach M.J."/>
            <person name="Kirkland T.N."/>
            <person name="Cole G.T."/>
            <person name="Henn M.R."/>
            <person name="Birren B.W."/>
            <person name="Taylor J.W."/>
        </authorList>
    </citation>
    <scope>NUCLEOTIDE SEQUENCE [LARGE SCALE GENOMIC DNA]</scope>
    <source>
        <strain evidence="2">RMSCC 3488</strain>
    </source>
</reference>
<organism evidence="1 2">
    <name type="scientific">Coccidioides posadasii RMSCC 3488</name>
    <dbReference type="NCBI Taxonomy" id="454284"/>
    <lineage>
        <taxon>Eukaryota</taxon>
        <taxon>Fungi</taxon>
        <taxon>Dikarya</taxon>
        <taxon>Ascomycota</taxon>
        <taxon>Pezizomycotina</taxon>
        <taxon>Eurotiomycetes</taxon>
        <taxon>Eurotiomycetidae</taxon>
        <taxon>Onygenales</taxon>
        <taxon>Onygenaceae</taxon>
        <taxon>Coccidioides</taxon>
    </lineage>
</organism>